<reference evidence="4" key="1">
    <citation type="submission" date="2017-09" db="EMBL/GenBank/DDBJ databases">
        <title>Depth-based differentiation of microbial function through sediment-hosted aquifers and enrichment of novel symbionts in the deep terrestrial subsurface.</title>
        <authorList>
            <person name="Probst A.J."/>
            <person name="Ladd B."/>
            <person name="Jarett J.K."/>
            <person name="Geller-Mcgrath D.E."/>
            <person name="Sieber C.M.K."/>
            <person name="Emerson J.B."/>
            <person name="Anantharaman K."/>
            <person name="Thomas B.C."/>
            <person name="Malmstrom R."/>
            <person name="Stieglmeier M."/>
            <person name="Klingl A."/>
            <person name="Woyke T."/>
            <person name="Ryan C.M."/>
            <person name="Banfield J.F."/>
        </authorList>
    </citation>
    <scope>NUCLEOTIDE SEQUENCE [LARGE SCALE GENOMIC DNA]</scope>
</reference>
<feature type="domain" description="Glycosyltransferase RgtA/B/C/D-like" evidence="2">
    <location>
        <begin position="2"/>
        <end position="138"/>
    </location>
</feature>
<dbReference type="Pfam" id="PF13231">
    <property type="entry name" value="PMT_2"/>
    <property type="match status" value="1"/>
</dbReference>
<sequence>SFKVFGQNLWWPGRFFPIASTLISIILMTAIANQIWGKTEKWLTLFFASTSPFLFSFGKIIQFEPLLLCVTLLFTYLAIKNSSRKLTFPLILLIVIGCLIDWPMIIFLLAVCLIGITSKSYKFHMHVHIGFVVLVLFFAYASLFVGPKELISAFFGRSLGSEFFGQSWALPKLIFLLLLRIIIYFTPLGLASAIYLLLKRKTDQISLVYLAFGGSNVLLFLNGAYAHPYWLYYLTPFFLFSSVSLTKKLLDQKKWPWLGIVLLITNALFLP</sequence>
<feature type="transmembrane region" description="Helical" evidence="1">
    <location>
        <begin position="255"/>
        <end position="270"/>
    </location>
</feature>
<feature type="transmembrane region" description="Helical" evidence="1">
    <location>
        <begin position="127"/>
        <end position="145"/>
    </location>
</feature>
<feature type="transmembrane region" description="Helical" evidence="1">
    <location>
        <begin position="57"/>
        <end position="79"/>
    </location>
</feature>
<feature type="non-terminal residue" evidence="3">
    <location>
        <position position="1"/>
    </location>
</feature>
<protein>
    <recommendedName>
        <fullName evidence="2">Glycosyltransferase RgtA/B/C/D-like domain-containing protein</fullName>
    </recommendedName>
</protein>
<evidence type="ECO:0000259" key="2">
    <source>
        <dbReference type="Pfam" id="PF13231"/>
    </source>
</evidence>
<evidence type="ECO:0000313" key="3">
    <source>
        <dbReference type="EMBL" id="PIU35936.1"/>
    </source>
</evidence>
<feature type="transmembrane region" description="Helical" evidence="1">
    <location>
        <begin position="205"/>
        <end position="224"/>
    </location>
</feature>
<keyword evidence="1" id="KW-1133">Transmembrane helix</keyword>
<comment type="caution">
    <text evidence="3">The sequence shown here is derived from an EMBL/GenBank/DDBJ whole genome shotgun (WGS) entry which is preliminary data.</text>
</comment>
<keyword evidence="1" id="KW-0812">Transmembrane</keyword>
<keyword evidence="1" id="KW-0472">Membrane</keyword>
<organism evidence="3 4">
    <name type="scientific">Candidatus Shapirobacteria bacterium CG07_land_8_20_14_0_80_39_18</name>
    <dbReference type="NCBI Taxonomy" id="1974882"/>
    <lineage>
        <taxon>Bacteria</taxon>
        <taxon>Candidatus Shapironibacteriota</taxon>
    </lineage>
</organism>
<proteinExistence type="predicted"/>
<feature type="transmembrane region" description="Helical" evidence="1">
    <location>
        <begin position="173"/>
        <end position="198"/>
    </location>
</feature>
<evidence type="ECO:0000313" key="4">
    <source>
        <dbReference type="Proteomes" id="UP000229502"/>
    </source>
</evidence>
<name>A0A2M6YRP9_9BACT</name>
<dbReference type="AlphaFoldDB" id="A0A2M6YRP9"/>
<evidence type="ECO:0000256" key="1">
    <source>
        <dbReference type="SAM" id="Phobius"/>
    </source>
</evidence>
<gene>
    <name evidence="3" type="ORF">COT03_00880</name>
</gene>
<feature type="transmembrane region" description="Helical" evidence="1">
    <location>
        <begin position="91"/>
        <end position="115"/>
    </location>
</feature>
<feature type="transmembrane region" description="Helical" evidence="1">
    <location>
        <begin position="15"/>
        <end position="36"/>
    </location>
</feature>
<dbReference type="EMBL" id="PEWZ01000047">
    <property type="protein sequence ID" value="PIU35936.1"/>
    <property type="molecule type" value="Genomic_DNA"/>
</dbReference>
<accession>A0A2M6YRP9</accession>
<dbReference type="InterPro" id="IPR038731">
    <property type="entry name" value="RgtA/B/C-like"/>
</dbReference>
<dbReference type="Proteomes" id="UP000229502">
    <property type="component" value="Unassembled WGS sequence"/>
</dbReference>